<dbReference type="Proteomes" id="UP000256661">
    <property type="component" value="Unassembled WGS sequence"/>
</dbReference>
<dbReference type="AlphaFoldDB" id="A0A3D9SYZ2"/>
<keyword evidence="4" id="KW-1185">Reference proteome</keyword>
<proteinExistence type="inferred from homology"/>
<dbReference type="Gene3D" id="3.40.50.880">
    <property type="match status" value="1"/>
</dbReference>
<evidence type="ECO:0000313" key="4">
    <source>
        <dbReference type="Proteomes" id="UP000256661"/>
    </source>
</evidence>
<dbReference type="InterPro" id="IPR002818">
    <property type="entry name" value="DJ-1/PfpI"/>
</dbReference>
<dbReference type="EMBL" id="QTTT01000001">
    <property type="protein sequence ID" value="REE99770.1"/>
    <property type="molecule type" value="Genomic_DNA"/>
</dbReference>
<feature type="domain" description="DJ-1/PfpI" evidence="2">
    <location>
        <begin position="16"/>
        <end position="187"/>
    </location>
</feature>
<dbReference type="PROSITE" id="PS51276">
    <property type="entry name" value="PEPTIDASE_C56_PFPI"/>
    <property type="match status" value="1"/>
</dbReference>
<gene>
    <name evidence="3" type="ORF">DFJ69_5286</name>
</gene>
<accession>A0A3D9SYZ2</accession>
<dbReference type="SUPFAM" id="SSF52317">
    <property type="entry name" value="Class I glutamine amidotransferase-like"/>
    <property type="match status" value="1"/>
</dbReference>
<dbReference type="GO" id="GO:0006508">
    <property type="term" value="P:proteolysis"/>
    <property type="evidence" value="ECO:0007669"/>
    <property type="project" value="UniProtKB-KW"/>
</dbReference>
<dbReference type="InterPro" id="IPR006286">
    <property type="entry name" value="C56_PfpI-like"/>
</dbReference>
<dbReference type="CDD" id="cd03134">
    <property type="entry name" value="GATase1_PfpI_like"/>
    <property type="match status" value="1"/>
</dbReference>
<evidence type="ECO:0000256" key="1">
    <source>
        <dbReference type="ARBA" id="ARBA00008542"/>
    </source>
</evidence>
<sequence length="191" mass="20708">MTEGDDTMAGELRGRTVAFLVAPEGVEQVELTEPWREMEEAGATPRLISTDSGSVQAFDHLDKADTFEVDATVADSDPADFDALVLPGGVANPDFLRMEPKAVEFAKAFFTAGKPVAVICHGPWTLVEADVVRDRTITSWPSLRTDLRNAGARWVDEEVVVDADGPNTLVSSRRPDDLKAFCQAAVEAFRA</sequence>
<keyword evidence="3" id="KW-0378">Hydrolase</keyword>
<evidence type="ECO:0000259" key="2">
    <source>
        <dbReference type="Pfam" id="PF01965"/>
    </source>
</evidence>
<dbReference type="InterPro" id="IPR029062">
    <property type="entry name" value="Class_I_gatase-like"/>
</dbReference>
<name>A0A3D9SYZ2_9ACTN</name>
<dbReference type="PANTHER" id="PTHR42733">
    <property type="entry name" value="DJ-1 PROTEIN"/>
    <property type="match status" value="1"/>
</dbReference>
<dbReference type="Pfam" id="PF01965">
    <property type="entry name" value="DJ-1_PfpI"/>
    <property type="match status" value="1"/>
</dbReference>
<organism evidence="3 4">
    <name type="scientific">Thermomonospora umbrina</name>
    <dbReference type="NCBI Taxonomy" id="111806"/>
    <lineage>
        <taxon>Bacteria</taxon>
        <taxon>Bacillati</taxon>
        <taxon>Actinomycetota</taxon>
        <taxon>Actinomycetes</taxon>
        <taxon>Streptosporangiales</taxon>
        <taxon>Thermomonosporaceae</taxon>
        <taxon>Thermomonospora</taxon>
    </lineage>
</organism>
<dbReference type="PANTHER" id="PTHR42733:SF12">
    <property type="entry name" value="PROTEINASE"/>
    <property type="match status" value="1"/>
</dbReference>
<dbReference type="GO" id="GO:0008233">
    <property type="term" value="F:peptidase activity"/>
    <property type="evidence" value="ECO:0007669"/>
    <property type="project" value="UniProtKB-KW"/>
</dbReference>
<dbReference type="NCBIfam" id="TIGR01382">
    <property type="entry name" value="PfpI"/>
    <property type="match status" value="1"/>
</dbReference>
<reference evidence="3 4" key="1">
    <citation type="submission" date="2018-08" db="EMBL/GenBank/DDBJ databases">
        <title>Sequencing the genomes of 1000 actinobacteria strains.</title>
        <authorList>
            <person name="Klenk H.-P."/>
        </authorList>
    </citation>
    <scope>NUCLEOTIDE SEQUENCE [LARGE SCALE GENOMIC DNA]</scope>
    <source>
        <strain evidence="3 4">DSM 43927</strain>
    </source>
</reference>
<comment type="similarity">
    <text evidence="1">Belongs to the peptidase C56 family.</text>
</comment>
<keyword evidence="3" id="KW-0645">Protease</keyword>
<protein>
    <submittedName>
        <fullName evidence="3">Protease I</fullName>
    </submittedName>
</protein>
<evidence type="ECO:0000313" key="3">
    <source>
        <dbReference type="EMBL" id="REE99770.1"/>
    </source>
</evidence>
<comment type="caution">
    <text evidence="3">The sequence shown here is derived from an EMBL/GenBank/DDBJ whole genome shotgun (WGS) entry which is preliminary data.</text>
</comment>